<dbReference type="InterPro" id="IPR050744">
    <property type="entry name" value="AI-2_Isomerase_LsrG"/>
</dbReference>
<protein>
    <submittedName>
        <fullName evidence="2">Antibiotic biosynthesis monooxygenase</fullName>
    </submittedName>
</protein>
<dbReference type="PROSITE" id="PS51725">
    <property type="entry name" value="ABM"/>
    <property type="match status" value="1"/>
</dbReference>
<dbReference type="Gene3D" id="3.30.70.100">
    <property type="match status" value="1"/>
</dbReference>
<evidence type="ECO:0000259" key="1">
    <source>
        <dbReference type="PROSITE" id="PS51725"/>
    </source>
</evidence>
<reference evidence="2 3" key="1">
    <citation type="submission" date="2019-03" db="EMBL/GenBank/DDBJ databases">
        <title>Roseomonas sp. a novel Roseomonas species isolated from Sea whip Gorgonian.</title>
        <authorList>
            <person name="Li F."/>
            <person name="Pan X."/>
            <person name="Huang S."/>
            <person name="Li Z."/>
            <person name="Meng B."/>
        </authorList>
    </citation>
    <scope>NUCLEOTIDE SEQUENCE [LARGE SCALE GENOMIC DNA]</scope>
    <source>
        <strain evidence="2 3">M0104</strain>
    </source>
</reference>
<organism evidence="2 3">
    <name type="scientific">Teichococcus coralli</name>
    <dbReference type="NCBI Taxonomy" id="2545983"/>
    <lineage>
        <taxon>Bacteria</taxon>
        <taxon>Pseudomonadati</taxon>
        <taxon>Pseudomonadota</taxon>
        <taxon>Alphaproteobacteria</taxon>
        <taxon>Acetobacterales</taxon>
        <taxon>Roseomonadaceae</taxon>
        <taxon>Roseomonas</taxon>
    </lineage>
</organism>
<sequence length="103" mass="10849">MIHVIAIITAKPGMREAVLKEFRANMPAVHAEEGCIEYGPAVDAEGIGAIQTACGADTFVVVEKWESPQALKAHGAAPHMAAYAAKTRDMIASRVIHVLSPAA</sequence>
<dbReference type="OrthoDB" id="287932at2"/>
<dbReference type="RefSeq" id="WP_160937179.1">
    <property type="nucleotide sequence ID" value="NZ_SNVJ01000009.1"/>
</dbReference>
<evidence type="ECO:0000313" key="2">
    <source>
        <dbReference type="EMBL" id="MXP64049.1"/>
    </source>
</evidence>
<dbReference type="PANTHER" id="PTHR33336">
    <property type="entry name" value="QUINOL MONOOXYGENASE YGIN-RELATED"/>
    <property type="match status" value="1"/>
</dbReference>
<evidence type="ECO:0000313" key="3">
    <source>
        <dbReference type="Proteomes" id="UP000460715"/>
    </source>
</evidence>
<name>A0A845BKX3_9PROT</name>
<feature type="domain" description="ABM" evidence="1">
    <location>
        <begin position="2"/>
        <end position="99"/>
    </location>
</feature>
<dbReference type="InterPro" id="IPR011008">
    <property type="entry name" value="Dimeric_a/b-barrel"/>
</dbReference>
<gene>
    <name evidence="2" type="ORF">E0493_11910</name>
</gene>
<dbReference type="AlphaFoldDB" id="A0A845BKX3"/>
<comment type="caution">
    <text evidence="2">The sequence shown here is derived from an EMBL/GenBank/DDBJ whole genome shotgun (WGS) entry which is preliminary data.</text>
</comment>
<dbReference type="GO" id="GO:0004497">
    <property type="term" value="F:monooxygenase activity"/>
    <property type="evidence" value="ECO:0007669"/>
    <property type="project" value="UniProtKB-KW"/>
</dbReference>
<keyword evidence="3" id="KW-1185">Reference proteome</keyword>
<accession>A0A845BKX3</accession>
<dbReference type="Proteomes" id="UP000460715">
    <property type="component" value="Unassembled WGS sequence"/>
</dbReference>
<dbReference type="GO" id="GO:0005829">
    <property type="term" value="C:cytosol"/>
    <property type="evidence" value="ECO:0007669"/>
    <property type="project" value="TreeGrafter"/>
</dbReference>
<keyword evidence="2" id="KW-0560">Oxidoreductase</keyword>
<keyword evidence="2" id="KW-0503">Monooxygenase</keyword>
<dbReference type="EMBL" id="SNVJ01000009">
    <property type="protein sequence ID" value="MXP64049.1"/>
    <property type="molecule type" value="Genomic_DNA"/>
</dbReference>
<dbReference type="InterPro" id="IPR007138">
    <property type="entry name" value="ABM_dom"/>
</dbReference>
<proteinExistence type="predicted"/>
<dbReference type="PANTHER" id="PTHR33336:SF3">
    <property type="entry name" value="ABM DOMAIN-CONTAINING PROTEIN"/>
    <property type="match status" value="1"/>
</dbReference>
<dbReference type="SUPFAM" id="SSF54909">
    <property type="entry name" value="Dimeric alpha+beta barrel"/>
    <property type="match status" value="1"/>
</dbReference>
<dbReference type="Pfam" id="PF03992">
    <property type="entry name" value="ABM"/>
    <property type="match status" value="1"/>
</dbReference>